<evidence type="ECO:0000313" key="2">
    <source>
        <dbReference type="Proteomes" id="UP000076078"/>
    </source>
</evidence>
<dbReference type="EMBL" id="LODT01000035">
    <property type="protein sequence ID" value="KYQ91464.1"/>
    <property type="molecule type" value="Genomic_DNA"/>
</dbReference>
<reference evidence="1 2" key="1">
    <citation type="submission" date="2015-12" db="EMBL/GenBank/DDBJ databases">
        <title>Dictyostelia acquired genes for synthesis and detection of signals that induce cell-type specialization by lateral gene transfer from prokaryotes.</title>
        <authorList>
            <person name="Gloeckner G."/>
            <person name="Schaap P."/>
        </authorList>
    </citation>
    <scope>NUCLEOTIDE SEQUENCE [LARGE SCALE GENOMIC DNA]</scope>
    <source>
        <strain evidence="1 2">TK</strain>
    </source>
</reference>
<name>A0A151ZC61_TIELA</name>
<gene>
    <name evidence="1" type="ORF">DLAC_08431</name>
</gene>
<accession>A0A151ZC61</accession>
<sequence>MVRTLQMPHKFEEGDEPYERVSLPHKIVIKGLAQTAFEDKKKLNGIKCEDNFAIYLPDPYLKSVLEYGYMYFEYSDVTNQLFTVTEYTCKENLASWELKKLVNYTQNQWSAGDIGQKFSQTSLEIDNQQVFINPWCPEQLITTTQTLKQ</sequence>
<keyword evidence="2" id="KW-1185">Reference proteome</keyword>
<dbReference type="InParanoid" id="A0A151ZC61"/>
<dbReference type="Proteomes" id="UP000076078">
    <property type="component" value="Unassembled WGS sequence"/>
</dbReference>
<organism evidence="1 2">
    <name type="scientific">Tieghemostelium lacteum</name>
    <name type="common">Slime mold</name>
    <name type="synonym">Dictyostelium lacteum</name>
    <dbReference type="NCBI Taxonomy" id="361077"/>
    <lineage>
        <taxon>Eukaryota</taxon>
        <taxon>Amoebozoa</taxon>
        <taxon>Evosea</taxon>
        <taxon>Eumycetozoa</taxon>
        <taxon>Dictyostelia</taxon>
        <taxon>Dictyosteliales</taxon>
        <taxon>Raperosteliaceae</taxon>
        <taxon>Tieghemostelium</taxon>
    </lineage>
</organism>
<proteinExistence type="predicted"/>
<evidence type="ECO:0000313" key="1">
    <source>
        <dbReference type="EMBL" id="KYQ91464.1"/>
    </source>
</evidence>
<protein>
    <submittedName>
        <fullName evidence="1">Uncharacterized protein</fullName>
    </submittedName>
</protein>
<comment type="caution">
    <text evidence="1">The sequence shown here is derived from an EMBL/GenBank/DDBJ whole genome shotgun (WGS) entry which is preliminary data.</text>
</comment>
<dbReference type="AlphaFoldDB" id="A0A151ZC61"/>